<gene>
    <name evidence="2" type="ORF">HHK36_030691</name>
</gene>
<name>A0A834Y892_TETSI</name>
<dbReference type="OMA" id="IEKTWIV"/>
<dbReference type="InterPro" id="IPR029058">
    <property type="entry name" value="AB_hydrolase_fold"/>
</dbReference>
<dbReference type="OrthoDB" id="6431331at2759"/>
<dbReference type="PANTHER" id="PTHR43139">
    <property type="entry name" value="SI:DKEY-122A22.2"/>
    <property type="match status" value="1"/>
</dbReference>
<reference evidence="2 3" key="1">
    <citation type="submission" date="2020-04" db="EMBL/GenBank/DDBJ databases">
        <title>Plant Genome Project.</title>
        <authorList>
            <person name="Zhang R.-G."/>
        </authorList>
    </citation>
    <scope>NUCLEOTIDE SEQUENCE [LARGE SCALE GENOMIC DNA]</scope>
    <source>
        <strain evidence="2">YNK0</strain>
        <tissue evidence="2">Leaf</tissue>
    </source>
</reference>
<dbReference type="InterPro" id="IPR000639">
    <property type="entry name" value="Epox_hydrolase-like"/>
</dbReference>
<dbReference type="InterPro" id="IPR052370">
    <property type="entry name" value="Meta-cleavage_hydrolase"/>
</dbReference>
<evidence type="ECO:0000259" key="1">
    <source>
        <dbReference type="Pfam" id="PF00561"/>
    </source>
</evidence>
<evidence type="ECO:0000313" key="3">
    <source>
        <dbReference type="Proteomes" id="UP000655225"/>
    </source>
</evidence>
<feature type="domain" description="AB hydrolase-1" evidence="1">
    <location>
        <begin position="112"/>
        <end position="348"/>
    </location>
</feature>
<organism evidence="2 3">
    <name type="scientific">Tetracentron sinense</name>
    <name type="common">Spur-leaf</name>
    <dbReference type="NCBI Taxonomy" id="13715"/>
    <lineage>
        <taxon>Eukaryota</taxon>
        <taxon>Viridiplantae</taxon>
        <taxon>Streptophyta</taxon>
        <taxon>Embryophyta</taxon>
        <taxon>Tracheophyta</taxon>
        <taxon>Spermatophyta</taxon>
        <taxon>Magnoliopsida</taxon>
        <taxon>Trochodendrales</taxon>
        <taxon>Trochodendraceae</taxon>
        <taxon>Tetracentron</taxon>
    </lineage>
</organism>
<protein>
    <recommendedName>
        <fullName evidence="1">AB hydrolase-1 domain-containing protein</fullName>
    </recommendedName>
</protein>
<dbReference type="Pfam" id="PF00561">
    <property type="entry name" value="Abhydrolase_1"/>
    <property type="match status" value="1"/>
</dbReference>
<keyword evidence="3" id="KW-1185">Reference proteome</keyword>
<comment type="caution">
    <text evidence="2">The sequence shown here is derived from an EMBL/GenBank/DDBJ whole genome shotgun (WGS) entry which is preliminary data.</text>
</comment>
<evidence type="ECO:0000313" key="2">
    <source>
        <dbReference type="EMBL" id="KAF8377316.1"/>
    </source>
</evidence>
<dbReference type="PANTHER" id="PTHR43139:SF59">
    <property type="entry name" value="ALPHA_BETA-HYDROLASES SUPERFAMILY PROTEIN"/>
    <property type="match status" value="1"/>
</dbReference>
<dbReference type="Proteomes" id="UP000655225">
    <property type="component" value="Unassembled WGS sequence"/>
</dbReference>
<dbReference type="InterPro" id="IPR000073">
    <property type="entry name" value="AB_hydrolase_1"/>
</dbReference>
<dbReference type="PRINTS" id="PR00111">
    <property type="entry name" value="ABHYDROLASE"/>
</dbReference>
<accession>A0A834Y892</accession>
<dbReference type="GO" id="GO:0003824">
    <property type="term" value="F:catalytic activity"/>
    <property type="evidence" value="ECO:0007669"/>
    <property type="project" value="InterPro"/>
</dbReference>
<dbReference type="SUPFAM" id="SSF53474">
    <property type="entry name" value="alpha/beta-Hydrolases"/>
    <property type="match status" value="1"/>
</dbReference>
<proteinExistence type="predicted"/>
<dbReference type="AlphaFoldDB" id="A0A834Y892"/>
<dbReference type="PRINTS" id="PR00412">
    <property type="entry name" value="EPOXHYDRLASE"/>
</dbReference>
<sequence>MVIFGCTLLGSVASIPNKIPEKIGDWLQSSAISTPSLVWILILTIISLPSQTPLEFLSVSCLMGKCFSFTALRNWCYRRSFANSGLRSTITDLGDGTVMHCWVPKTHKENKPTLLLVHGFGANAMWQWNDLLGEYFISHFNIYVPDLLFFGDSVTTRPERTESFQAQCVMRVMEAHGVSRMILIGISYGGLVGYSLASQFPDAVERLVLCCAGVCLEEKDAREGQLKVWNSEEAESILLPQTPEKARELMQYSFFKPLKIMPSCFLRDFIDVMCTEYAEEKRELIRALHRDRNLSDLPKISQPTLLIWGEHDQIFPLELGHRLKRHMGENALLVIIKNAGHAVIMEKPKEFYKHLKEFLVDSFPPKHRNEISKID</sequence>
<dbReference type="Gene3D" id="3.40.50.1820">
    <property type="entry name" value="alpha/beta hydrolase"/>
    <property type="match status" value="1"/>
</dbReference>
<dbReference type="EMBL" id="JABCRI010000024">
    <property type="protein sequence ID" value="KAF8377316.1"/>
    <property type="molecule type" value="Genomic_DNA"/>
</dbReference>